<protein>
    <submittedName>
        <fullName evidence="1">DUF411 domain-containing protein</fullName>
    </submittedName>
</protein>
<keyword evidence="2" id="KW-1185">Reference proteome</keyword>
<organism evidence="1 2">
    <name type="scientific">Pseudomarimonas arenosa</name>
    <dbReference type="NCBI Taxonomy" id="2774145"/>
    <lineage>
        <taxon>Bacteria</taxon>
        <taxon>Pseudomonadati</taxon>
        <taxon>Pseudomonadota</taxon>
        <taxon>Gammaproteobacteria</taxon>
        <taxon>Lysobacterales</taxon>
        <taxon>Lysobacteraceae</taxon>
        <taxon>Pseudomarimonas</taxon>
    </lineage>
</organism>
<dbReference type="Pfam" id="PF04214">
    <property type="entry name" value="DUF411"/>
    <property type="match status" value="1"/>
</dbReference>
<evidence type="ECO:0000313" key="2">
    <source>
        <dbReference type="Proteomes" id="UP000613768"/>
    </source>
</evidence>
<name>A0AAW3ZI67_9GAMM</name>
<proteinExistence type="predicted"/>
<dbReference type="InterPro" id="IPR007332">
    <property type="entry name" value="DUF411"/>
</dbReference>
<sequence length="173" mass="18307">MPLSQSWHALTLGVLLLTTACTSEPDSPSTRTSAASDAPAAASTSTLPTIIVHKTATCGCCSLWVEHLQKAGFTVDVRDSEYLNPVKLRLGVPPGKGSCHTAEVDGYVVEGHVPVGDILRLLNERPKARGLVLPGMPLGSPGMEMPDGRIQPYTVELLAEDGSTSPFQRHGTH</sequence>
<dbReference type="EMBL" id="JACYTR010000002">
    <property type="protein sequence ID" value="MBD8524392.1"/>
    <property type="molecule type" value="Genomic_DNA"/>
</dbReference>
<comment type="caution">
    <text evidence="1">The sequence shown here is derived from an EMBL/GenBank/DDBJ whole genome shotgun (WGS) entry which is preliminary data.</text>
</comment>
<gene>
    <name evidence="1" type="ORF">IFO71_01440</name>
</gene>
<dbReference type="AlphaFoldDB" id="A0AAW3ZI67"/>
<evidence type="ECO:0000313" key="1">
    <source>
        <dbReference type="EMBL" id="MBD8524392.1"/>
    </source>
</evidence>
<reference evidence="1 2" key="1">
    <citation type="submission" date="2020-09" db="EMBL/GenBank/DDBJ databases">
        <title>Pseudoxanthomonas sp. CAU 1598 isolated from sand of Yaerae Beach.</title>
        <authorList>
            <person name="Kim W."/>
        </authorList>
    </citation>
    <scope>NUCLEOTIDE SEQUENCE [LARGE SCALE GENOMIC DNA]</scope>
    <source>
        <strain evidence="1 2">CAU 1598</strain>
    </source>
</reference>
<dbReference type="Proteomes" id="UP000613768">
    <property type="component" value="Unassembled WGS sequence"/>
</dbReference>
<accession>A0AAW3ZI67</accession>